<sequence>MQLEQKVYPWYKEFWAWFCIGILVLAVVLGLGLLTVAINNPPSIVVDNYYDVGKGINKSLERERLAKQLSMRATLTLNLELEQAELQLEGESLPQQLVLNIISPTQPEQDRRVVLQPVDTNGLYRGLLGEPVLGKRFVELLGQADGQEWRLFEEEKIEPGQRIELGFN</sequence>
<name>A0ABT7SL82_9GAMM</name>
<reference evidence="2 3" key="1">
    <citation type="submission" date="2023-06" db="EMBL/GenBank/DDBJ databases">
        <title>Thiopseudomonas sp. CY1220 draft genome sequence.</title>
        <authorList>
            <person name="Zhao G."/>
            <person name="An M."/>
        </authorList>
    </citation>
    <scope>NUCLEOTIDE SEQUENCE [LARGE SCALE GENOMIC DNA]</scope>
    <source>
        <strain evidence="2 3">CY1220</strain>
    </source>
</reference>
<dbReference type="EMBL" id="JAUCDY010000001">
    <property type="protein sequence ID" value="MDM7856944.1"/>
    <property type="molecule type" value="Genomic_DNA"/>
</dbReference>
<evidence type="ECO:0000313" key="2">
    <source>
        <dbReference type="EMBL" id="MDM7856944.1"/>
    </source>
</evidence>
<dbReference type="Proteomes" id="UP001241056">
    <property type="component" value="Unassembled WGS sequence"/>
</dbReference>
<dbReference type="Pfam" id="PF05751">
    <property type="entry name" value="FixH"/>
    <property type="match status" value="1"/>
</dbReference>
<dbReference type="RefSeq" id="WP_289409572.1">
    <property type="nucleotide sequence ID" value="NZ_JAUCDY010000001.1"/>
</dbReference>
<keyword evidence="1" id="KW-1133">Transmembrane helix</keyword>
<comment type="caution">
    <text evidence="2">The sequence shown here is derived from an EMBL/GenBank/DDBJ whole genome shotgun (WGS) entry which is preliminary data.</text>
</comment>
<feature type="transmembrane region" description="Helical" evidence="1">
    <location>
        <begin position="14"/>
        <end position="38"/>
    </location>
</feature>
<keyword evidence="1" id="KW-0472">Membrane</keyword>
<keyword evidence="3" id="KW-1185">Reference proteome</keyword>
<protein>
    <submittedName>
        <fullName evidence="2">FixH family protein</fullName>
    </submittedName>
</protein>
<dbReference type="InterPro" id="IPR008620">
    <property type="entry name" value="FixH"/>
</dbReference>
<evidence type="ECO:0000256" key="1">
    <source>
        <dbReference type="SAM" id="Phobius"/>
    </source>
</evidence>
<accession>A0ABT7SL82</accession>
<keyword evidence="1" id="KW-0812">Transmembrane</keyword>
<proteinExistence type="predicted"/>
<evidence type="ECO:0000313" key="3">
    <source>
        <dbReference type="Proteomes" id="UP001241056"/>
    </source>
</evidence>
<gene>
    <name evidence="2" type="ORF">QEZ41_01425</name>
</gene>
<organism evidence="2 3">
    <name type="scientific">Thiopseudomonas acetoxidans</name>
    <dbReference type="NCBI Taxonomy" id="3041622"/>
    <lineage>
        <taxon>Bacteria</taxon>
        <taxon>Pseudomonadati</taxon>
        <taxon>Pseudomonadota</taxon>
        <taxon>Gammaproteobacteria</taxon>
        <taxon>Pseudomonadales</taxon>
        <taxon>Pseudomonadaceae</taxon>
        <taxon>Thiopseudomonas</taxon>
    </lineage>
</organism>